<dbReference type="Pfam" id="PF00171">
    <property type="entry name" value="Aldedh"/>
    <property type="match status" value="1"/>
</dbReference>
<sequence length="101" mass="11189">MKEEIFGPIAPIYRFESIEEAIQIANSTPSGLAAYVYTEDYRKIRLLSEKIESGMLGVNEGLISSEQVPFGGVKESGFGREGSKYGIHEYLNIKYVCIGGF</sequence>
<evidence type="ECO:0000259" key="3">
    <source>
        <dbReference type="Pfam" id="PF00171"/>
    </source>
</evidence>
<dbReference type="InterPro" id="IPR015590">
    <property type="entry name" value="Aldehyde_DH_dom"/>
</dbReference>
<dbReference type="InterPro" id="IPR050740">
    <property type="entry name" value="Aldehyde_DH_Superfamily"/>
</dbReference>
<dbReference type="AlphaFoldDB" id="N1U0Y1"/>
<dbReference type="SUPFAM" id="SSF53720">
    <property type="entry name" value="ALDH-like"/>
    <property type="match status" value="1"/>
</dbReference>
<protein>
    <submittedName>
        <fullName evidence="4">Aldehyde dehydrogenase (NAD) domain protein</fullName>
    </submittedName>
</protein>
<dbReference type="Gene3D" id="3.40.309.10">
    <property type="entry name" value="Aldehyde Dehydrogenase, Chain A, domain 2"/>
    <property type="match status" value="1"/>
</dbReference>
<evidence type="ECO:0000313" key="5">
    <source>
        <dbReference type="Proteomes" id="UP000012249"/>
    </source>
</evidence>
<proteinExistence type="inferred from homology"/>
<dbReference type="GO" id="GO:0009450">
    <property type="term" value="P:gamma-aminobutyric acid catabolic process"/>
    <property type="evidence" value="ECO:0007669"/>
    <property type="project" value="TreeGrafter"/>
</dbReference>
<dbReference type="PANTHER" id="PTHR43353">
    <property type="entry name" value="SUCCINATE-SEMIALDEHYDE DEHYDROGENASE, MITOCHONDRIAL"/>
    <property type="match status" value="1"/>
</dbReference>
<feature type="domain" description="Aldehyde dehydrogenase" evidence="3">
    <location>
        <begin position="1"/>
        <end position="96"/>
    </location>
</feature>
<comment type="similarity">
    <text evidence="1">Belongs to the aldehyde dehydrogenase family.</text>
</comment>
<dbReference type="GO" id="GO:0004777">
    <property type="term" value="F:succinate-semialdehyde dehydrogenase (NAD+) activity"/>
    <property type="evidence" value="ECO:0007669"/>
    <property type="project" value="TreeGrafter"/>
</dbReference>
<organism evidence="4 5">
    <name type="scientific">Leptospira weilii str. Ecochallenge</name>
    <dbReference type="NCBI Taxonomy" id="1049986"/>
    <lineage>
        <taxon>Bacteria</taxon>
        <taxon>Pseudomonadati</taxon>
        <taxon>Spirochaetota</taxon>
        <taxon>Spirochaetia</taxon>
        <taxon>Leptospirales</taxon>
        <taxon>Leptospiraceae</taxon>
        <taxon>Leptospira</taxon>
    </lineage>
</organism>
<dbReference type="EMBL" id="AHMI02000283">
    <property type="protein sequence ID" value="EMY12667.1"/>
    <property type="molecule type" value="Genomic_DNA"/>
</dbReference>
<gene>
    <name evidence="4" type="ORF">LEP1GSC043_0949</name>
</gene>
<dbReference type="PANTHER" id="PTHR43353:SF5">
    <property type="entry name" value="SUCCINATE-SEMIALDEHYDE DEHYDROGENASE, MITOCHONDRIAL"/>
    <property type="match status" value="1"/>
</dbReference>
<dbReference type="Proteomes" id="UP000012249">
    <property type="component" value="Unassembled WGS sequence"/>
</dbReference>
<comment type="caution">
    <text evidence="4">The sequence shown here is derived from an EMBL/GenBank/DDBJ whole genome shotgun (WGS) entry which is preliminary data.</text>
</comment>
<evidence type="ECO:0000313" key="4">
    <source>
        <dbReference type="EMBL" id="EMY12667.1"/>
    </source>
</evidence>
<keyword evidence="2" id="KW-0560">Oxidoreductase</keyword>
<dbReference type="InterPro" id="IPR016161">
    <property type="entry name" value="Ald_DH/histidinol_DH"/>
</dbReference>
<evidence type="ECO:0000256" key="1">
    <source>
        <dbReference type="ARBA" id="ARBA00009986"/>
    </source>
</evidence>
<dbReference type="InterPro" id="IPR016163">
    <property type="entry name" value="Ald_DH_C"/>
</dbReference>
<reference evidence="4 5" key="1">
    <citation type="submission" date="2013-02" db="EMBL/GenBank/DDBJ databases">
        <authorList>
            <person name="Harkins D.M."/>
            <person name="Durkin A.S."/>
            <person name="Brinkac L.M."/>
            <person name="Haft D.H."/>
            <person name="Selengut J.D."/>
            <person name="Sanka R."/>
            <person name="DePew J."/>
            <person name="Purushe J."/>
            <person name="Haake D.A."/>
            <person name="Matsunaga J."/>
            <person name="Vinetz J.M."/>
            <person name="Sutton G.G."/>
            <person name="Nierman W.C."/>
            <person name="Fouts D.E."/>
        </authorList>
    </citation>
    <scope>NUCLEOTIDE SEQUENCE [LARGE SCALE GENOMIC DNA]</scope>
    <source>
        <strain evidence="4 5">Ecochallenge</strain>
    </source>
</reference>
<dbReference type="FunFam" id="3.40.605.10:FF:000026">
    <property type="entry name" value="Aldehyde dehydrogenase, putative"/>
    <property type="match status" value="1"/>
</dbReference>
<name>N1U0Y1_9LEPT</name>
<evidence type="ECO:0000256" key="2">
    <source>
        <dbReference type="ARBA" id="ARBA00023002"/>
    </source>
</evidence>
<accession>N1U0Y1</accession>